<keyword evidence="1" id="KW-0472">Membrane</keyword>
<protein>
    <submittedName>
        <fullName evidence="2">Uncharacterized membrane protein HdeD (DUF308 family)</fullName>
    </submittedName>
</protein>
<reference evidence="2" key="1">
    <citation type="submission" date="2021-01" db="EMBL/GenBank/DDBJ databases">
        <title>Genomic Encyclopedia of Type Strains, Phase IV (KMG-IV): sequencing the most valuable type-strain genomes for metagenomic binning, comparative biology and taxonomic classification.</title>
        <authorList>
            <person name="Goeker M."/>
        </authorList>
    </citation>
    <scope>NUCLEOTIDE SEQUENCE</scope>
    <source>
        <strain evidence="2">DSM 21943</strain>
    </source>
</reference>
<dbReference type="Pfam" id="PF14007">
    <property type="entry name" value="YtpI"/>
    <property type="match status" value="1"/>
</dbReference>
<dbReference type="RefSeq" id="WP_051991962.1">
    <property type="nucleotide sequence ID" value="NZ_JAFBCV010000004.1"/>
</dbReference>
<dbReference type="Proteomes" id="UP001179280">
    <property type="component" value="Unassembled WGS sequence"/>
</dbReference>
<keyword evidence="1" id="KW-1133">Transmembrane helix</keyword>
<evidence type="ECO:0000313" key="3">
    <source>
        <dbReference type="Proteomes" id="UP001179280"/>
    </source>
</evidence>
<feature type="transmembrane region" description="Helical" evidence="1">
    <location>
        <begin position="6"/>
        <end position="21"/>
    </location>
</feature>
<feature type="transmembrane region" description="Helical" evidence="1">
    <location>
        <begin position="65"/>
        <end position="83"/>
    </location>
</feature>
<dbReference type="InterPro" id="IPR025618">
    <property type="entry name" value="YtpI"/>
</dbReference>
<accession>A0ABS2SSH1</accession>
<keyword evidence="1" id="KW-0812">Transmembrane</keyword>
<organism evidence="2 3">
    <name type="scientific">Shouchella xiaoxiensis</name>
    <dbReference type="NCBI Taxonomy" id="766895"/>
    <lineage>
        <taxon>Bacteria</taxon>
        <taxon>Bacillati</taxon>
        <taxon>Bacillota</taxon>
        <taxon>Bacilli</taxon>
        <taxon>Bacillales</taxon>
        <taxon>Bacillaceae</taxon>
        <taxon>Shouchella</taxon>
    </lineage>
</organism>
<proteinExistence type="predicted"/>
<comment type="caution">
    <text evidence="2">The sequence shown here is derived from an EMBL/GenBank/DDBJ whole genome shotgun (WGS) entry which is preliminary data.</text>
</comment>
<dbReference type="EMBL" id="JAFBCV010000004">
    <property type="protein sequence ID" value="MBM7838459.1"/>
    <property type="molecule type" value="Genomic_DNA"/>
</dbReference>
<evidence type="ECO:0000256" key="1">
    <source>
        <dbReference type="SAM" id="Phobius"/>
    </source>
</evidence>
<sequence>MDRIMVILAIGTFLFYLMSRIRSLRLADSLEKRILESRSRIALGVTLIALSVNILFLSSFTAVQIIVGTIFILFGGANAIYGFKAHKHYTAQLD</sequence>
<feature type="transmembrane region" description="Helical" evidence="1">
    <location>
        <begin position="41"/>
        <end position="59"/>
    </location>
</feature>
<keyword evidence="3" id="KW-1185">Reference proteome</keyword>
<gene>
    <name evidence="2" type="ORF">JOC54_001715</name>
</gene>
<evidence type="ECO:0000313" key="2">
    <source>
        <dbReference type="EMBL" id="MBM7838459.1"/>
    </source>
</evidence>
<name>A0ABS2SSH1_9BACI</name>